<dbReference type="Proteomes" id="UP001275664">
    <property type="component" value="Unassembled WGS sequence"/>
</dbReference>
<gene>
    <name evidence="2" type="ORF">SIK69_04595</name>
</gene>
<organism evidence="2 3">
    <name type="scientific">Scandinavium lactucae</name>
    <dbReference type="NCBI Taxonomy" id="3095028"/>
    <lineage>
        <taxon>Bacteria</taxon>
        <taxon>Pseudomonadati</taxon>
        <taxon>Pseudomonadota</taxon>
        <taxon>Gammaproteobacteria</taxon>
        <taxon>Enterobacterales</taxon>
        <taxon>Enterobacteriaceae</taxon>
        <taxon>Scandinavium</taxon>
    </lineage>
</organism>
<keyword evidence="1" id="KW-0812">Transmembrane</keyword>
<name>A0ABU4QKW1_9ENTR</name>
<keyword evidence="1" id="KW-1133">Transmembrane helix</keyword>
<proteinExistence type="predicted"/>
<reference evidence="2 3" key="1">
    <citation type="submission" date="2023-11" db="EMBL/GenBank/DDBJ databases">
        <title>Scandinavium wanjuensis sp. nov., isolated from lettuce South Korea.</title>
        <authorList>
            <person name="Park J."/>
            <person name="Park S."/>
            <person name="Oh K.K."/>
            <person name="Cho G.S."/>
            <person name="Franz C.M.A.P."/>
        </authorList>
    </citation>
    <scope>NUCLEOTIDE SEQUENCE [LARGE SCALE GENOMIC DNA]</scope>
    <source>
        <strain evidence="2 3">V105_6</strain>
    </source>
</reference>
<comment type="caution">
    <text evidence="2">The sequence shown here is derived from an EMBL/GenBank/DDBJ whole genome shotgun (WGS) entry which is preliminary data.</text>
</comment>
<sequence>MMNLINRFFKRLFTSSVLPYGPALLTLVFAVVLVHFFPEGPIWPVGAFFIFMIFIFSRYIK</sequence>
<feature type="transmembrane region" description="Helical" evidence="1">
    <location>
        <begin position="42"/>
        <end position="60"/>
    </location>
</feature>
<evidence type="ECO:0008006" key="4">
    <source>
        <dbReference type="Google" id="ProtNLM"/>
    </source>
</evidence>
<feature type="transmembrane region" description="Helical" evidence="1">
    <location>
        <begin position="12"/>
        <end position="36"/>
    </location>
</feature>
<accession>A0ABU4QKW1</accession>
<evidence type="ECO:0000256" key="1">
    <source>
        <dbReference type="SAM" id="Phobius"/>
    </source>
</evidence>
<keyword evidence="1" id="KW-0472">Membrane</keyword>
<evidence type="ECO:0000313" key="3">
    <source>
        <dbReference type="Proteomes" id="UP001275664"/>
    </source>
</evidence>
<keyword evidence="3" id="KW-1185">Reference proteome</keyword>
<evidence type="ECO:0000313" key="2">
    <source>
        <dbReference type="EMBL" id="MDX6039472.1"/>
    </source>
</evidence>
<protein>
    <recommendedName>
        <fullName evidence="4">Phosphatidylglycerophosphatase A</fullName>
    </recommendedName>
</protein>
<dbReference type="EMBL" id="JAWXRD010000003">
    <property type="protein sequence ID" value="MDX6039472.1"/>
    <property type="molecule type" value="Genomic_DNA"/>
</dbReference>